<evidence type="ECO:0000313" key="6">
    <source>
        <dbReference type="Proteomes" id="UP000034491"/>
    </source>
</evidence>
<evidence type="ECO:0000256" key="2">
    <source>
        <dbReference type="ARBA" id="ARBA00022448"/>
    </source>
</evidence>
<proteinExistence type="inferred from homology"/>
<dbReference type="STRING" id="1549748.WH95_00350"/>
<dbReference type="Gene3D" id="3.40.190.170">
    <property type="entry name" value="Bacterial extracellular solute-binding protein, family 7"/>
    <property type="match status" value="1"/>
</dbReference>
<dbReference type="GO" id="GO:0055085">
    <property type="term" value="P:transmembrane transport"/>
    <property type="evidence" value="ECO:0007669"/>
    <property type="project" value="InterPro"/>
</dbReference>
<comment type="caution">
    <text evidence="5">The sequence shown here is derived from an EMBL/GenBank/DDBJ whole genome shotgun (WGS) entry which is preliminary data.</text>
</comment>
<keyword evidence="2" id="KW-0813">Transport</keyword>
<dbReference type="NCBIfam" id="NF037995">
    <property type="entry name" value="TRAP_S1"/>
    <property type="match status" value="1"/>
</dbReference>
<protein>
    <submittedName>
        <fullName evidence="5">ABC transporter substrate-binding protein</fullName>
    </submittedName>
</protein>
<sequence>MKISKKALGLALGSFVLTGGLFAETAMAKSLKASHQWPGGKGDVRDEMVQIIAREVNAANVGLDIKVYPGKALFKPKEQWGAMVKGQLDISAFPLAYAAGRHPEFNATNMPGLVKNHDHATRLNKSPFMDDIKKIIDDAGVVVLADAWLAGGFASKKQCILGPDTMKGQVTRAAGKSFEQMLVGAGASIASMPSSEIYSAMQTGVLDAANTSSGSFVSYRIYEQVKCLTAPGDNALWFMYEPLLMSKKSWNKLNKEQQDALMAAGKKSEDFFLDAAKGLDTKLVEAYEGAGVEVVTMSNEDAAAWLEIAKETSYKAFAEKVKGGEELINKALAVE</sequence>
<dbReference type="PANTHER" id="PTHR33376">
    <property type="match status" value="1"/>
</dbReference>
<dbReference type="Pfam" id="PF03480">
    <property type="entry name" value="DctP"/>
    <property type="match status" value="1"/>
</dbReference>
<evidence type="ECO:0000313" key="5">
    <source>
        <dbReference type="EMBL" id="KKJ78592.1"/>
    </source>
</evidence>
<evidence type="ECO:0000256" key="4">
    <source>
        <dbReference type="SAM" id="SignalP"/>
    </source>
</evidence>
<dbReference type="RefSeq" id="WP_046501533.1">
    <property type="nucleotide sequence ID" value="NZ_CBDDLU010000003.1"/>
</dbReference>
<dbReference type="PATRIC" id="fig|1549748.8.peg.76"/>
<dbReference type="Proteomes" id="UP000034491">
    <property type="component" value="Unassembled WGS sequence"/>
</dbReference>
<accession>A0A0M2R9S0</accession>
<dbReference type="OrthoDB" id="8678862at2"/>
<feature type="chain" id="PRO_5005640576" evidence="4">
    <location>
        <begin position="29"/>
        <end position="335"/>
    </location>
</feature>
<reference evidence="5 6" key="1">
    <citation type="submission" date="2015-03" db="EMBL/GenBank/DDBJ databases">
        <title>Genome sequence of Kiloniella sp. P1-1, isolated from the gut microflora of Pacific white shrimp, Penaeus vannamei.</title>
        <authorList>
            <person name="Shao Z."/>
            <person name="Wang L."/>
            <person name="Li X."/>
        </authorList>
    </citation>
    <scope>NUCLEOTIDE SEQUENCE [LARGE SCALE GENOMIC DNA]</scope>
    <source>
        <strain evidence="5 6">P1-1</strain>
    </source>
</reference>
<evidence type="ECO:0000256" key="1">
    <source>
        <dbReference type="ARBA" id="ARBA00009023"/>
    </source>
</evidence>
<dbReference type="AlphaFoldDB" id="A0A0M2R9S0"/>
<dbReference type="PANTHER" id="PTHR33376:SF7">
    <property type="entry name" value="C4-DICARBOXYLATE-BINDING PROTEIN DCTB"/>
    <property type="match status" value="1"/>
</dbReference>
<keyword evidence="6" id="KW-1185">Reference proteome</keyword>
<feature type="signal peptide" evidence="4">
    <location>
        <begin position="1"/>
        <end position="28"/>
    </location>
</feature>
<dbReference type="InterPro" id="IPR018389">
    <property type="entry name" value="DctP_fam"/>
</dbReference>
<dbReference type="GO" id="GO:0015740">
    <property type="term" value="P:C4-dicarboxylate transport"/>
    <property type="evidence" value="ECO:0007669"/>
    <property type="project" value="TreeGrafter"/>
</dbReference>
<organism evidence="5 6">
    <name type="scientific">Kiloniella litopenaei</name>
    <dbReference type="NCBI Taxonomy" id="1549748"/>
    <lineage>
        <taxon>Bacteria</taxon>
        <taxon>Pseudomonadati</taxon>
        <taxon>Pseudomonadota</taxon>
        <taxon>Alphaproteobacteria</taxon>
        <taxon>Rhodospirillales</taxon>
        <taxon>Kiloniellaceae</taxon>
        <taxon>Kiloniella</taxon>
    </lineage>
</organism>
<dbReference type="EMBL" id="LANI01000001">
    <property type="protein sequence ID" value="KKJ78592.1"/>
    <property type="molecule type" value="Genomic_DNA"/>
</dbReference>
<evidence type="ECO:0000256" key="3">
    <source>
        <dbReference type="ARBA" id="ARBA00022729"/>
    </source>
</evidence>
<dbReference type="InterPro" id="IPR038404">
    <property type="entry name" value="TRAP_DctP_sf"/>
</dbReference>
<keyword evidence="3 4" id="KW-0732">Signal</keyword>
<gene>
    <name evidence="5" type="ORF">WH95_00350</name>
</gene>
<comment type="similarity">
    <text evidence="1">Belongs to the bacterial solute-binding protein 7 family.</text>
</comment>
<name>A0A0M2R9S0_9PROT</name>